<reference evidence="3 6" key="5">
    <citation type="submission" date="2023-02" db="EMBL/GenBank/DDBJ databases">
        <title>Comparative genomics and fermentation flavor characterization of five lactic acid bacteria reveal flavor biosynthesis metabolic pathways in fermented muskmelon puree.</title>
        <authorList>
            <person name="Yuan L."/>
            <person name="Li M."/>
            <person name="Xu X."/>
            <person name="Lao F."/>
            <person name="Wu J."/>
        </authorList>
    </citation>
    <scope>NUCLEOTIDE SEQUENCE [LARGE SCALE GENOMIC DNA]</scope>
    <source>
        <strain evidence="3 6">Ca-4</strain>
    </source>
</reference>
<dbReference type="Proteomes" id="UP000743107">
    <property type="component" value="Unassembled WGS sequence"/>
</dbReference>
<organism evidence="2 5">
    <name type="scientific">Pediococcus pentosaceus</name>
    <dbReference type="NCBI Taxonomy" id="1255"/>
    <lineage>
        <taxon>Bacteria</taxon>
        <taxon>Bacillati</taxon>
        <taxon>Bacillota</taxon>
        <taxon>Bacilli</taxon>
        <taxon>Lactobacillales</taxon>
        <taxon>Lactobacillaceae</taxon>
        <taxon>Pediococcus</taxon>
    </lineage>
</organism>
<accession>A0A0R2HEB2</accession>
<evidence type="ECO:0000313" key="4">
    <source>
        <dbReference type="Proteomes" id="UP000472573"/>
    </source>
</evidence>
<accession>A0A8G1E6K4</accession>
<dbReference type="Proteomes" id="UP001214131">
    <property type="component" value="Chromosome"/>
</dbReference>
<reference evidence="2" key="4">
    <citation type="submission" date="2020-11" db="EMBL/GenBank/DDBJ databases">
        <title>Antibiotic susceptibility profiles of Pediococcus pentosaceus from various origins and their implications for the safety assessment of strains with food-technology applications.</title>
        <authorList>
            <person name="Shani N."/>
            <person name="Oberhaensli S."/>
            <person name="Arias E."/>
        </authorList>
    </citation>
    <scope>NUCLEOTIDE SEQUENCE</scope>
    <source>
        <strain evidence="2">FAM 19164</strain>
    </source>
</reference>
<dbReference type="EMBL" id="WENB01000003">
    <property type="protein sequence ID" value="KAF0413569.1"/>
    <property type="molecule type" value="Genomic_DNA"/>
</dbReference>
<dbReference type="EMBL" id="JADOFV010000003">
    <property type="protein sequence ID" value="MBF7127339.1"/>
    <property type="molecule type" value="Genomic_DNA"/>
</dbReference>
<evidence type="ECO:0000313" key="2">
    <source>
        <dbReference type="EMBL" id="MBF7127339.1"/>
    </source>
</evidence>
<evidence type="ECO:0000313" key="1">
    <source>
        <dbReference type="EMBL" id="KAF0413569.1"/>
    </source>
</evidence>
<protein>
    <submittedName>
        <fullName evidence="2">Uncharacterized protein</fullName>
    </submittedName>
</protein>
<evidence type="ECO:0000313" key="3">
    <source>
        <dbReference type="EMBL" id="WEA57684.1"/>
    </source>
</evidence>
<dbReference type="SUPFAM" id="SSF54518">
    <property type="entry name" value="Tubby C-terminal domain-like"/>
    <property type="match status" value="1"/>
</dbReference>
<reference evidence="4" key="3">
    <citation type="submission" date="2020-03" db="EMBL/GenBank/DDBJ databases">
        <title>SpeciesPrimer: A bioinformatics pipeline dedicated to the design of qPCR primers for the quantification of bacterial species.</title>
        <authorList>
            <person name="Dreier M."/>
            <person name="Berthoud H."/>
            <person name="Shani N."/>
            <person name="Wechsler D."/>
            <person name="Junier P."/>
        </authorList>
    </citation>
    <scope>NUCLEOTIDE SEQUENCE [LARGE SCALE GENOMIC DNA]</scope>
    <source>
        <strain evidence="4">FAM13073</strain>
    </source>
</reference>
<evidence type="ECO:0000313" key="6">
    <source>
        <dbReference type="Proteomes" id="UP001214131"/>
    </source>
</evidence>
<sequence>MRRFYLKSQGLENKGATIVSDEKHNSKYLLVGKWGIKNDALSVYDLNGKLVSELKQVSVGKLPKFELFLQGTKVGTVTTPIGFIRGFLLVHNLHWWIAGDTVTCHFKVFHGISTILEINRVQINGSAYIELNVFDQEHLPLFICLAAILDRWIQKRPPLREPKLVRTWKINSDATSYNNFLKENLHENNQSFHCRHSSGD</sequence>
<name>A0A0R2HEB2_PEDPE</name>
<dbReference type="InterPro" id="IPR025659">
    <property type="entry name" value="Tubby-like_C"/>
</dbReference>
<reference evidence="1" key="1">
    <citation type="submission" date="2019-10" db="EMBL/GenBank/DDBJ databases">
        <authorList>
            <person name="Irmler S."/>
            <person name="Berthoud H."/>
            <person name="Roetschi A."/>
            <person name="Arias E."/>
            <person name="Shani N."/>
            <person name="Wuethrich D."/>
            <person name="Bruggmann R."/>
        </authorList>
    </citation>
    <scope>NUCLEOTIDE SEQUENCE</scope>
    <source>
        <strain evidence="1">FAM13073</strain>
    </source>
</reference>
<dbReference type="AlphaFoldDB" id="A0A0R2HEB2"/>
<dbReference type="EMBL" id="CP118739">
    <property type="protein sequence ID" value="WEA57684.1"/>
    <property type="molecule type" value="Genomic_DNA"/>
</dbReference>
<evidence type="ECO:0000313" key="5">
    <source>
        <dbReference type="Proteomes" id="UP000743107"/>
    </source>
</evidence>
<reference evidence="1" key="2">
    <citation type="submission" date="2019-12" db="EMBL/GenBank/DDBJ databases">
        <title>SpeciesPrimer: A bioinformatics pipeline dedicated to the design of qPCR primers for the quantification of bacterial species.</title>
        <authorList>
            <person name="Dreier M."/>
            <person name="Berthoud H."/>
            <person name="Shani N."/>
            <person name="Wechsler D."/>
            <person name="Junier P."/>
        </authorList>
    </citation>
    <scope>NUCLEOTIDE SEQUENCE</scope>
    <source>
        <strain evidence="1">FAM13073</strain>
    </source>
</reference>
<dbReference type="RefSeq" id="WP_002834058.1">
    <property type="nucleotide sequence ID" value="NZ_BEWQ01000006.1"/>
</dbReference>
<keyword evidence="4" id="KW-1185">Reference proteome</keyword>
<dbReference type="Proteomes" id="UP000472573">
    <property type="component" value="Unassembled WGS sequence"/>
</dbReference>
<proteinExistence type="predicted"/>
<gene>
    <name evidence="1" type="ORF">GBO79_06330</name>
    <name evidence="2" type="ORF">ITQ97_05910</name>
    <name evidence="3" type="ORF">PWB86_02145</name>
</gene>